<evidence type="ECO:0000256" key="10">
    <source>
        <dbReference type="ARBA" id="ARBA00060133"/>
    </source>
</evidence>
<keyword evidence="15" id="KW-1185">Reference proteome</keyword>
<reference evidence="14 15" key="1">
    <citation type="journal article" date="2013" name="Genome Biol.">
        <title>The genome sequence of the most widely cultivated cacao type and its use to identify candidate genes regulating pod color.</title>
        <authorList>
            <person name="Motamayor J.C."/>
            <person name="Mockaitis K."/>
            <person name="Schmutz J."/>
            <person name="Haiminen N."/>
            <person name="Iii D.L."/>
            <person name="Cornejo O."/>
            <person name="Findley S.D."/>
            <person name="Zheng P."/>
            <person name="Utro F."/>
            <person name="Royaert S."/>
            <person name="Saski C."/>
            <person name="Jenkins J."/>
            <person name="Podicheti R."/>
            <person name="Zhao M."/>
            <person name="Scheffler B.E."/>
            <person name="Stack J.C."/>
            <person name="Feltus F.A."/>
            <person name="Mustiga G.M."/>
            <person name="Amores F."/>
            <person name="Phillips W."/>
            <person name="Marelli J.P."/>
            <person name="May G.D."/>
            <person name="Shapiro H."/>
            <person name="Ma J."/>
            <person name="Bustamante C.D."/>
            <person name="Schnell R.J."/>
            <person name="Main D."/>
            <person name="Gilbert D."/>
            <person name="Parida L."/>
            <person name="Kuhn D.N."/>
        </authorList>
    </citation>
    <scope>NUCLEOTIDE SEQUENCE [LARGE SCALE GENOMIC DNA]</scope>
    <source>
        <strain evidence="15">cv. Matina 1-6</strain>
    </source>
</reference>
<keyword evidence="5" id="KW-0964">Secreted</keyword>
<name>A0A061F588_THECC</name>
<keyword evidence="7 12" id="KW-0326">Glycosidase</keyword>
<dbReference type="GO" id="GO:0005975">
    <property type="term" value="P:carbohydrate metabolic process"/>
    <property type="evidence" value="ECO:0007669"/>
    <property type="project" value="InterPro"/>
</dbReference>
<dbReference type="STRING" id="3641.A0A061F588"/>
<evidence type="ECO:0000256" key="4">
    <source>
        <dbReference type="ARBA" id="ARBA00022512"/>
    </source>
</evidence>
<dbReference type="HOGENOM" id="CLU_016031_2_2_1"/>
<comment type="catalytic activity">
    <reaction evidence="9">
        <text>(1,4-alpha-D-galacturonosyl)n+m + H2O = (1,4-alpha-D-galacturonosyl)n + (1,4-alpha-D-galacturonosyl)m.</text>
        <dbReference type="EC" id="3.2.1.15"/>
    </reaction>
</comment>
<dbReference type="PANTHER" id="PTHR31375">
    <property type="match status" value="1"/>
</dbReference>
<evidence type="ECO:0000256" key="9">
    <source>
        <dbReference type="ARBA" id="ARBA00034074"/>
    </source>
</evidence>
<dbReference type="InterPro" id="IPR000743">
    <property type="entry name" value="Glyco_hydro_28"/>
</dbReference>
<dbReference type="GO" id="GO:0016829">
    <property type="term" value="F:lyase activity"/>
    <property type="evidence" value="ECO:0007669"/>
    <property type="project" value="UniProtKB-KW"/>
</dbReference>
<evidence type="ECO:0000256" key="8">
    <source>
        <dbReference type="ARBA" id="ARBA00023316"/>
    </source>
</evidence>
<comment type="function">
    <text evidence="10">May function in the depolymerization of the pectin in its walls during pollen tube elongation, or in that of the pistil during pollination.</text>
</comment>
<comment type="subcellular location">
    <subcellularLocation>
        <location evidence="1">Secreted</location>
        <location evidence="1">Cell wall</location>
    </subcellularLocation>
</comment>
<dbReference type="InterPro" id="IPR006626">
    <property type="entry name" value="PbH1"/>
</dbReference>
<evidence type="ECO:0000256" key="1">
    <source>
        <dbReference type="ARBA" id="ARBA00004191"/>
    </source>
</evidence>
<dbReference type="EMBL" id="CM001885">
    <property type="protein sequence ID" value="EOY12176.1"/>
    <property type="molecule type" value="Genomic_DNA"/>
</dbReference>
<accession>A0A061F588</accession>
<dbReference type="GO" id="GO:0071555">
    <property type="term" value="P:cell wall organization"/>
    <property type="evidence" value="ECO:0007669"/>
    <property type="project" value="UniProtKB-KW"/>
</dbReference>
<dbReference type="OMA" id="SWINHIT"/>
<feature type="chain" id="PRO_5001601649" description="Polygalacturonase" evidence="13">
    <location>
        <begin position="29"/>
        <end position="416"/>
    </location>
</feature>
<dbReference type="GO" id="GO:0004650">
    <property type="term" value="F:polygalacturonase activity"/>
    <property type="evidence" value="ECO:0007669"/>
    <property type="project" value="UniProtKB-EC"/>
</dbReference>
<dbReference type="InterPro" id="IPR011050">
    <property type="entry name" value="Pectin_lyase_fold/virulence"/>
</dbReference>
<dbReference type="AlphaFoldDB" id="A0A061F588"/>
<evidence type="ECO:0000256" key="6">
    <source>
        <dbReference type="ARBA" id="ARBA00022801"/>
    </source>
</evidence>
<organism evidence="14 15">
    <name type="scientific">Theobroma cacao</name>
    <name type="common">Cacao</name>
    <name type="synonym">Cocoa</name>
    <dbReference type="NCBI Taxonomy" id="3641"/>
    <lineage>
        <taxon>Eukaryota</taxon>
        <taxon>Viridiplantae</taxon>
        <taxon>Streptophyta</taxon>
        <taxon>Embryophyta</taxon>
        <taxon>Tracheophyta</taxon>
        <taxon>Spermatophyta</taxon>
        <taxon>Magnoliopsida</taxon>
        <taxon>eudicotyledons</taxon>
        <taxon>Gunneridae</taxon>
        <taxon>Pentapetalae</taxon>
        <taxon>rosids</taxon>
        <taxon>malvids</taxon>
        <taxon>Malvales</taxon>
        <taxon>Malvaceae</taxon>
        <taxon>Byttnerioideae</taxon>
        <taxon>Theobroma</taxon>
    </lineage>
</organism>
<dbReference type="Gramene" id="EOY12176">
    <property type="protein sequence ID" value="EOY12176"/>
    <property type="gene ID" value="TCM_030754"/>
</dbReference>
<keyword evidence="14" id="KW-0456">Lyase</keyword>
<dbReference type="Proteomes" id="UP000026915">
    <property type="component" value="Chromosome 7"/>
</dbReference>
<gene>
    <name evidence="14" type="ORF">TCM_030754</name>
</gene>
<evidence type="ECO:0000313" key="14">
    <source>
        <dbReference type="EMBL" id="EOY12176.1"/>
    </source>
</evidence>
<keyword evidence="4" id="KW-0134">Cell wall</keyword>
<comment type="similarity">
    <text evidence="2 12">Belongs to the glycosyl hydrolase 28 family.</text>
</comment>
<evidence type="ECO:0000256" key="5">
    <source>
        <dbReference type="ARBA" id="ARBA00022525"/>
    </source>
</evidence>
<dbReference type="FunFam" id="2.160.20.10:FF:000004">
    <property type="entry name" value="Pectin lyase-like superfamily protein"/>
    <property type="match status" value="1"/>
</dbReference>
<protein>
    <recommendedName>
        <fullName evidence="11">Polygalacturonase</fullName>
        <ecNumber evidence="3">3.2.1.15</ecNumber>
    </recommendedName>
</protein>
<dbReference type="EC" id="3.2.1.15" evidence="3"/>
<keyword evidence="8" id="KW-0961">Cell wall biogenesis/degradation</keyword>
<keyword evidence="13" id="KW-0732">Signal</keyword>
<evidence type="ECO:0000256" key="12">
    <source>
        <dbReference type="RuleBase" id="RU361169"/>
    </source>
</evidence>
<dbReference type="InterPro" id="IPR012334">
    <property type="entry name" value="Pectin_lyas_fold"/>
</dbReference>
<evidence type="ECO:0000256" key="2">
    <source>
        <dbReference type="ARBA" id="ARBA00008834"/>
    </source>
</evidence>
<dbReference type="InParanoid" id="A0A061F588"/>
<evidence type="ECO:0000256" key="7">
    <source>
        <dbReference type="ARBA" id="ARBA00023295"/>
    </source>
</evidence>
<evidence type="ECO:0000256" key="13">
    <source>
        <dbReference type="SAM" id="SignalP"/>
    </source>
</evidence>
<keyword evidence="6 12" id="KW-0378">Hydrolase</keyword>
<dbReference type="Pfam" id="PF00295">
    <property type="entry name" value="Glyco_hydro_28"/>
    <property type="match status" value="1"/>
</dbReference>
<dbReference type="SMART" id="SM00710">
    <property type="entry name" value="PbH1"/>
    <property type="match status" value="6"/>
</dbReference>
<evidence type="ECO:0000256" key="11">
    <source>
        <dbReference type="ARBA" id="ARBA00070098"/>
    </source>
</evidence>
<dbReference type="eggNOG" id="ENOG502QSBG">
    <property type="taxonomic scope" value="Eukaryota"/>
</dbReference>
<proteinExistence type="inferred from homology"/>
<evidence type="ECO:0000256" key="3">
    <source>
        <dbReference type="ARBA" id="ARBA00012736"/>
    </source>
</evidence>
<feature type="signal peptide" evidence="13">
    <location>
        <begin position="1"/>
        <end position="28"/>
    </location>
</feature>
<evidence type="ECO:0000313" key="15">
    <source>
        <dbReference type="Proteomes" id="UP000026915"/>
    </source>
</evidence>
<dbReference type="Gene3D" id="2.160.20.10">
    <property type="entry name" value="Single-stranded right-handed beta-helix, Pectin lyase-like"/>
    <property type="match status" value="1"/>
</dbReference>
<dbReference type="SUPFAM" id="SSF51126">
    <property type="entry name" value="Pectin lyase-like"/>
    <property type="match status" value="1"/>
</dbReference>
<sequence length="416" mass="44716">MGSSSNSVFQCFLFMMFMFLYGNQQVQAAAANLFNVLQYGASGDGKTDNSKAFTNAWKQACQSGGNSVVLIPLGTYLVLPTVFQGPCKGAIAFQVKGLLRAPTDAASLHLDHWISFRYIDRLTITGGGSLDGQGASAWPYNTCLTDPNCPPFPVTLRFDFVTNSWINHITSINSKNFHFNIFASTNIRIHQVNISAPGDSPNTDGIHIGDSTGIHISDSEIATGDDCVSMGPGSQNINITNVHCGPGHGFSVGSLGKSPNEKDVAGVTVRNCTLTGTLNGLRIKTWSPSHSSRCSDVTFEHVNVENVNNPIFIDQNYCPSHKCGRQWESRVKIQGVRFRNIWGSSSSRIAVNLQCSRSTPCENIELRNINIDYNGGGGGATAAAAASSCSNVHGVAYGEQHPPSCMWKSFSTMSAQ</sequence>